<dbReference type="InterPro" id="IPR018873">
    <property type="entry name" value="KilA-N_DNA-bd_domain"/>
</dbReference>
<dbReference type="AlphaFoldDB" id="A0A1E3X4P2"/>
<evidence type="ECO:0000256" key="1">
    <source>
        <dbReference type="SAM" id="Coils"/>
    </source>
</evidence>
<evidence type="ECO:0000313" key="4">
    <source>
        <dbReference type="EMBL" id="ODS30519.1"/>
    </source>
</evidence>
<dbReference type="Proteomes" id="UP000094056">
    <property type="component" value="Unassembled WGS sequence"/>
</dbReference>
<protein>
    <submittedName>
        <fullName evidence="4">ORF6N domain protein</fullName>
    </submittedName>
</protein>
<name>A0A1E3X4P2_9BACT</name>
<keyword evidence="2" id="KW-0812">Transmembrane</keyword>
<dbReference type="Pfam" id="PF10543">
    <property type="entry name" value="ORF6N"/>
    <property type="match status" value="1"/>
</dbReference>
<evidence type="ECO:0000259" key="3">
    <source>
        <dbReference type="Pfam" id="PF10543"/>
    </source>
</evidence>
<feature type="domain" description="KilA-N DNA-binding" evidence="3">
    <location>
        <begin position="20"/>
        <end position="104"/>
    </location>
</feature>
<feature type="coiled-coil region" evidence="1">
    <location>
        <begin position="124"/>
        <end position="151"/>
    </location>
</feature>
<evidence type="ECO:0000313" key="5">
    <source>
        <dbReference type="Proteomes" id="UP000094056"/>
    </source>
</evidence>
<keyword evidence="2" id="KW-0472">Membrane</keyword>
<dbReference type="EMBL" id="MAYW01000213">
    <property type="protein sequence ID" value="ODS30519.1"/>
    <property type="molecule type" value="Genomic_DNA"/>
</dbReference>
<feature type="transmembrane region" description="Helical" evidence="2">
    <location>
        <begin position="178"/>
        <end position="201"/>
    </location>
</feature>
<reference evidence="4 5" key="1">
    <citation type="submission" date="2016-07" db="EMBL/GenBank/DDBJ databases">
        <title>Draft genome of Scalindua rubra, obtained from a brine-seawater interface in the Red Sea, sheds light on salt adaptation in anammox bacteria.</title>
        <authorList>
            <person name="Speth D.R."/>
            <person name="Lagkouvardos I."/>
            <person name="Wang Y."/>
            <person name="Qian P.-Y."/>
            <person name="Dutilh B.E."/>
            <person name="Jetten M.S."/>
        </authorList>
    </citation>
    <scope>NUCLEOTIDE SEQUENCE [LARGE SCALE GENOMIC DNA]</scope>
    <source>
        <strain evidence="4">BSI-1</strain>
    </source>
</reference>
<proteinExistence type="predicted"/>
<accession>A0A1E3X4P2</accession>
<gene>
    <name evidence="4" type="ORF">SCARUB_04373</name>
</gene>
<sequence length="211" mass="24090">MKIKKDDETSLIPQEAIASKILLIRGKKVILDRDLALLYGVKTIRLREQVKRNSARFPEDFMFQLTKEEANMLVSQNAIPSKRSLGGYLLYAFTEHGTLMAANVIKSPVAIQASIAIVRTFTKLLEMLATHKELQRKIEAMEKKYDHQFKAVFDVMRKLIGPPEKPKGKIGLKATSKFFYSVAFHLKVGIFILTSIIYRFIITFQSHSIQT</sequence>
<evidence type="ECO:0000256" key="2">
    <source>
        <dbReference type="SAM" id="Phobius"/>
    </source>
</evidence>
<keyword evidence="1" id="KW-0175">Coiled coil</keyword>
<organism evidence="4 5">
    <name type="scientific">Candidatus Scalindua rubra</name>
    <dbReference type="NCBI Taxonomy" id="1872076"/>
    <lineage>
        <taxon>Bacteria</taxon>
        <taxon>Pseudomonadati</taxon>
        <taxon>Planctomycetota</taxon>
        <taxon>Candidatus Brocadiia</taxon>
        <taxon>Candidatus Brocadiales</taxon>
        <taxon>Candidatus Scalinduaceae</taxon>
        <taxon>Candidatus Scalindua</taxon>
    </lineage>
</organism>
<feature type="non-terminal residue" evidence="4">
    <location>
        <position position="211"/>
    </location>
</feature>
<keyword evidence="2" id="KW-1133">Transmembrane helix</keyword>
<comment type="caution">
    <text evidence="4">The sequence shown here is derived from an EMBL/GenBank/DDBJ whole genome shotgun (WGS) entry which is preliminary data.</text>
</comment>